<dbReference type="Proteomes" id="UP000078468">
    <property type="component" value="Plasmid pspa1"/>
</dbReference>
<dbReference type="AlphaFoldDB" id="A0A191VAP0"/>
<evidence type="ECO:0000313" key="1">
    <source>
        <dbReference type="EMBL" id="ANJ12096.1"/>
    </source>
</evidence>
<organism evidence="1 2">
    <name type="scientific">Streptomyces parvulus</name>
    <dbReference type="NCBI Taxonomy" id="146923"/>
    <lineage>
        <taxon>Bacteria</taxon>
        <taxon>Bacillati</taxon>
        <taxon>Actinomycetota</taxon>
        <taxon>Actinomycetes</taxon>
        <taxon>Kitasatosporales</taxon>
        <taxon>Streptomycetaceae</taxon>
        <taxon>Streptomyces</taxon>
    </lineage>
</organism>
<protein>
    <submittedName>
        <fullName evidence="1">Uncharacterized protein</fullName>
    </submittedName>
</protein>
<dbReference type="EMBL" id="CP015867">
    <property type="protein sequence ID" value="ANJ12096.1"/>
    <property type="molecule type" value="Genomic_DNA"/>
</dbReference>
<sequence length="109" mass="11552">MSSLLSDAVGSVQAFGFGTQSGGLLQPHPLVVGTRRPGRDRRDAALQLVGARSEFGRCLHGRCLRFLAVRVFGYQVALSPLRSPQVWLVLIMCSASSRGMAPSVLAVAG</sequence>
<reference evidence="1 2" key="1">
    <citation type="submission" date="2016-05" db="EMBL/GenBank/DDBJ databases">
        <title>Non-Contiguous Finished Genome Sequence of Streptomyces parvulus 2297 Integrated Site-Specifically with Actinophage R4.</title>
        <authorList>
            <person name="Nishizawa T."/>
            <person name="Miura T."/>
            <person name="Harada C."/>
            <person name="Guo Y."/>
            <person name="Narisawa K."/>
            <person name="Ohta H."/>
            <person name="Takahashi H."/>
            <person name="Shirai M."/>
        </authorList>
    </citation>
    <scope>NUCLEOTIDE SEQUENCE [LARGE SCALE GENOMIC DNA]</scope>
    <source>
        <strain evidence="1 2">2297</strain>
        <plasmid evidence="2">pspa1</plasmid>
    </source>
</reference>
<geneLocation type="plasmid" evidence="2">
    <name>pspa1</name>
</geneLocation>
<evidence type="ECO:0000313" key="2">
    <source>
        <dbReference type="Proteomes" id="UP000078468"/>
    </source>
</evidence>
<name>A0A191VAP0_9ACTN</name>
<keyword evidence="1" id="KW-0614">Plasmid</keyword>
<dbReference type="KEGG" id="spav:Spa2297_34045"/>
<gene>
    <name evidence="1" type="ORF">Spa2297_34045</name>
</gene>
<accession>A0A191VAP0</accession>
<proteinExistence type="predicted"/>